<protein>
    <submittedName>
        <fullName evidence="1">Uncharacterized protein</fullName>
    </submittedName>
</protein>
<evidence type="ECO:0000313" key="1">
    <source>
        <dbReference type="EMBL" id="AAN58272.1"/>
    </source>
</evidence>
<keyword evidence="2" id="KW-1185">Reference proteome</keyword>
<dbReference type="EMBL" id="AE014133">
    <property type="protein sequence ID" value="AAN58272.1"/>
    <property type="molecule type" value="Genomic_DNA"/>
</dbReference>
<dbReference type="HOGENOM" id="CLU_3349260_0_0_9"/>
<dbReference type="KEGG" id="smu:SMU_529"/>
<evidence type="ECO:0000313" key="2">
    <source>
        <dbReference type="Proteomes" id="UP000002512"/>
    </source>
</evidence>
<sequence>MLPDSALDERIKGRVSAKNSSLLSALIKKLALIIFIG</sequence>
<dbReference type="Proteomes" id="UP000002512">
    <property type="component" value="Chromosome"/>
</dbReference>
<gene>
    <name evidence="1" type="ordered locus">SMU_529</name>
</gene>
<name>Q8DVG1_STRMU</name>
<reference evidence="1 2" key="1">
    <citation type="journal article" date="2002" name="Proc. Natl. Acad. Sci. U.S.A.">
        <title>Genome sequence of Streptococcus mutans UA159, a cariogenic dental pathogen.</title>
        <authorList>
            <person name="Ajdic D."/>
            <person name="McShan W.M."/>
            <person name="McLaughlin R.E."/>
            <person name="Savic G."/>
            <person name="Chang J."/>
            <person name="Carson M.B."/>
            <person name="Primeaux C."/>
            <person name="Tian R."/>
            <person name="Kenton S."/>
            <person name="Jia H."/>
            <person name="Lin S."/>
            <person name="Qian Y."/>
            <person name="Li S."/>
            <person name="Zhu H."/>
            <person name="Najar F."/>
            <person name="Lai H."/>
            <person name="White J."/>
            <person name="Roe B.A."/>
            <person name="Ferretti J.J."/>
        </authorList>
    </citation>
    <scope>NUCLEOTIDE SEQUENCE [LARGE SCALE GENOMIC DNA]</scope>
    <source>
        <strain evidence="2">ATCC 700610 / UA159</strain>
    </source>
</reference>
<proteinExistence type="predicted"/>
<organism evidence="1 2">
    <name type="scientific">Streptococcus mutans serotype c (strain ATCC 700610 / UA159)</name>
    <dbReference type="NCBI Taxonomy" id="210007"/>
    <lineage>
        <taxon>Bacteria</taxon>
        <taxon>Bacillati</taxon>
        <taxon>Bacillota</taxon>
        <taxon>Bacilli</taxon>
        <taxon>Lactobacillales</taxon>
        <taxon>Streptococcaceae</taxon>
        <taxon>Streptococcus</taxon>
    </lineage>
</organism>
<dbReference type="AlphaFoldDB" id="Q8DVG1"/>
<accession>Q8DVG1</accession>